<name>A0ABS6ICV3_9HYPH</name>
<comment type="function">
    <text evidence="13">Component of the F(0) channel, it forms part of the peripheral stalk, linking F(1) to F(0). The b'-subunit is a diverged and duplicated form of b found in plants and photosynthetic bacteria.</text>
</comment>
<reference evidence="18 19" key="1">
    <citation type="submission" date="2021-06" db="EMBL/GenBank/DDBJ databases">
        <authorList>
            <person name="Lee D.H."/>
        </authorList>
    </citation>
    <scope>NUCLEOTIDE SEQUENCE [LARGE SCALE GENOMIC DNA]</scope>
    <source>
        <strain evidence="18 19">MMS21-HV4-11</strain>
    </source>
</reference>
<evidence type="ECO:0000256" key="14">
    <source>
        <dbReference type="ARBA" id="ARBA00025830"/>
    </source>
</evidence>
<evidence type="ECO:0000256" key="5">
    <source>
        <dbReference type="ARBA" id="ARBA00022547"/>
    </source>
</evidence>
<keyword evidence="9 15" id="KW-0406">Ion transport</keyword>
<keyword evidence="4 15" id="KW-1003">Cell membrane</keyword>
<dbReference type="Pfam" id="PF00430">
    <property type="entry name" value="ATP-synt_B"/>
    <property type="match status" value="1"/>
</dbReference>
<comment type="subcellular location">
    <subcellularLocation>
        <location evidence="1">Cell inner membrane</location>
        <topology evidence="1">Single-pass membrane protein</topology>
    </subcellularLocation>
    <subcellularLocation>
        <location evidence="15">Cell membrane</location>
        <topology evidence="15">Single-pass membrane protein</topology>
    </subcellularLocation>
</comment>
<keyword evidence="10 15" id="KW-0472">Membrane</keyword>
<dbReference type="CDD" id="cd06503">
    <property type="entry name" value="ATP-synt_Fo_b"/>
    <property type="match status" value="1"/>
</dbReference>
<evidence type="ECO:0000256" key="10">
    <source>
        <dbReference type="ARBA" id="ARBA00023136"/>
    </source>
</evidence>
<comment type="caution">
    <text evidence="18">The sequence shown here is derived from an EMBL/GenBank/DDBJ whole genome shotgun (WGS) entry which is preliminary data.</text>
</comment>
<comment type="similarity">
    <text evidence="2 15 16">Belongs to the ATPase B chain family.</text>
</comment>
<keyword evidence="19" id="KW-1185">Reference proteome</keyword>
<dbReference type="PANTHER" id="PTHR33445:SF1">
    <property type="entry name" value="ATP SYNTHASE SUBUNIT B"/>
    <property type="match status" value="1"/>
</dbReference>
<evidence type="ECO:0000256" key="9">
    <source>
        <dbReference type="ARBA" id="ARBA00023065"/>
    </source>
</evidence>
<dbReference type="InterPro" id="IPR002146">
    <property type="entry name" value="ATP_synth_b/b'su_bac/chlpt"/>
</dbReference>
<evidence type="ECO:0000256" key="8">
    <source>
        <dbReference type="ARBA" id="ARBA00022989"/>
    </source>
</evidence>
<evidence type="ECO:0000256" key="6">
    <source>
        <dbReference type="ARBA" id="ARBA00022692"/>
    </source>
</evidence>
<dbReference type="InterPro" id="IPR050059">
    <property type="entry name" value="ATP_synthase_B_chain"/>
</dbReference>
<accession>A0ABS6ICV3</accession>
<evidence type="ECO:0000256" key="17">
    <source>
        <dbReference type="SAM" id="Coils"/>
    </source>
</evidence>
<keyword evidence="17" id="KW-0175">Coiled coil</keyword>
<comment type="subunit">
    <text evidence="14 15">F-type ATPases have 2 components, F(1) - the catalytic core - and F(0) - the membrane proton channel. F(1) has five subunits: alpha(3), beta(3), gamma(1), delta(1), epsilon(1). F(0) has three main subunits: a(1), b(2) and c(10-14). The alpha and beta chains form an alternating ring which encloses part of the gamma chain. F(1) is attached to F(0) by a central stalk formed by the gamma and epsilon chains, while a peripheral stalk is formed by the delta and b chains.</text>
</comment>
<evidence type="ECO:0000256" key="16">
    <source>
        <dbReference type="RuleBase" id="RU003848"/>
    </source>
</evidence>
<comment type="function">
    <text evidence="12 15">F(1)F(0) ATP synthase produces ATP from ADP in the presence of a proton or sodium gradient. F-type ATPases consist of two structural domains, F(1) containing the extramembraneous catalytic core and F(0) containing the membrane proton channel, linked together by a central stalk and a peripheral stalk. During catalysis, ATP synthesis in the catalytic domain of F(1) is coupled via a rotary mechanism of the central stalk subunits to proton translocation.</text>
</comment>
<evidence type="ECO:0000313" key="19">
    <source>
        <dbReference type="Proteomes" id="UP000727907"/>
    </source>
</evidence>
<keyword evidence="11 15" id="KW-0066">ATP synthesis</keyword>
<evidence type="ECO:0000256" key="1">
    <source>
        <dbReference type="ARBA" id="ARBA00004377"/>
    </source>
</evidence>
<evidence type="ECO:0000313" key="18">
    <source>
        <dbReference type="EMBL" id="MBU8872439.1"/>
    </source>
</evidence>
<keyword evidence="8 15" id="KW-1133">Transmembrane helix</keyword>
<organism evidence="18 19">
    <name type="scientific">Reyranella humidisoli</name>
    <dbReference type="NCBI Taxonomy" id="2849149"/>
    <lineage>
        <taxon>Bacteria</taxon>
        <taxon>Pseudomonadati</taxon>
        <taxon>Pseudomonadota</taxon>
        <taxon>Alphaproteobacteria</taxon>
        <taxon>Hyphomicrobiales</taxon>
        <taxon>Reyranellaceae</taxon>
        <taxon>Reyranella</taxon>
    </lineage>
</organism>
<evidence type="ECO:0000256" key="3">
    <source>
        <dbReference type="ARBA" id="ARBA00022448"/>
    </source>
</evidence>
<evidence type="ECO:0000256" key="15">
    <source>
        <dbReference type="HAMAP-Rule" id="MF_01398"/>
    </source>
</evidence>
<feature type="coiled-coil region" evidence="17">
    <location>
        <begin position="55"/>
        <end position="137"/>
    </location>
</feature>
<evidence type="ECO:0000256" key="4">
    <source>
        <dbReference type="ARBA" id="ARBA00022475"/>
    </source>
</evidence>
<evidence type="ECO:0000256" key="12">
    <source>
        <dbReference type="ARBA" id="ARBA00025198"/>
    </source>
</evidence>
<keyword evidence="7 15" id="KW-0375">Hydrogen ion transport</keyword>
<dbReference type="RefSeq" id="WP_216956468.1">
    <property type="nucleotide sequence ID" value="NZ_JAHOPB010000001.1"/>
</dbReference>
<dbReference type="HAMAP" id="MF_01398">
    <property type="entry name" value="ATP_synth_b_bprime"/>
    <property type="match status" value="1"/>
</dbReference>
<evidence type="ECO:0000256" key="11">
    <source>
        <dbReference type="ARBA" id="ARBA00023310"/>
    </source>
</evidence>
<feature type="transmembrane region" description="Helical" evidence="15">
    <location>
        <begin position="23"/>
        <end position="41"/>
    </location>
</feature>
<keyword evidence="6 15" id="KW-0812">Transmembrane</keyword>
<dbReference type="Proteomes" id="UP000727907">
    <property type="component" value="Unassembled WGS sequence"/>
</dbReference>
<sequence length="176" mass="19144">MIGTAWAADAHGGGGGLFSDPTFWVAVSFVIFLAIAGKQIVKGLTKLLDDRTALIARTLGEAEKLRNEAQKARDDAQKSLTDSAKLAQEIVAQARQEAMRLTQHAAEERETMIGRREQQAKDRIAQAEAQASREVRNMAVDVALAATRTLLKEQVGGGRTQAMIDEAIAELPRRLH</sequence>
<dbReference type="EMBL" id="JAHOPB010000001">
    <property type="protein sequence ID" value="MBU8872439.1"/>
    <property type="molecule type" value="Genomic_DNA"/>
</dbReference>
<protein>
    <recommendedName>
        <fullName evidence="15">ATP synthase subunit b</fullName>
    </recommendedName>
    <alternativeName>
        <fullName evidence="15">ATP synthase F(0) sector subunit b</fullName>
    </alternativeName>
    <alternativeName>
        <fullName evidence="15">ATPase subunit I</fullName>
    </alternativeName>
    <alternativeName>
        <fullName evidence="15">F-type ATPase subunit b</fullName>
        <shortName evidence="15">F-ATPase subunit b</shortName>
    </alternativeName>
</protein>
<evidence type="ECO:0000256" key="13">
    <source>
        <dbReference type="ARBA" id="ARBA00025614"/>
    </source>
</evidence>
<proteinExistence type="inferred from homology"/>
<evidence type="ECO:0000256" key="2">
    <source>
        <dbReference type="ARBA" id="ARBA00005513"/>
    </source>
</evidence>
<gene>
    <name evidence="15" type="primary">atpF</name>
    <name evidence="18" type="ORF">KQ910_01630</name>
</gene>
<evidence type="ECO:0000256" key="7">
    <source>
        <dbReference type="ARBA" id="ARBA00022781"/>
    </source>
</evidence>
<dbReference type="PANTHER" id="PTHR33445">
    <property type="entry name" value="ATP SYNTHASE SUBUNIT B', CHLOROPLASTIC"/>
    <property type="match status" value="1"/>
</dbReference>
<keyword evidence="5 15" id="KW-0138">CF(0)</keyword>
<keyword evidence="3 15" id="KW-0813">Transport</keyword>